<sequence length="240" mass="28332">MTKTLQSSMKLLFIISSFHCLGLFEYPLGQPRMYFSCLYTLAVWGTLIYYYYYPKYSLLWQYNLLSFVNIILGIYTLIAVLSIFISFYRYKELKICLRELSIVDDTLEALGVPKEYQILRNWIIRIIIGWIAIIFNNIVQTIYSAVVLFGSKISFKIVFHILLACYIKNVVILSALICGTVLGYTSSRFHRINDLLLHVLYSDLSENNADYRCRRQNRSILVRQRITEDKDRKQYIWILT</sequence>
<accession>A0A151IP10</accession>
<organism evidence="2 3">
    <name type="scientific">Cyphomyrmex costatus</name>
    <dbReference type="NCBI Taxonomy" id="456900"/>
    <lineage>
        <taxon>Eukaryota</taxon>
        <taxon>Metazoa</taxon>
        <taxon>Ecdysozoa</taxon>
        <taxon>Arthropoda</taxon>
        <taxon>Hexapoda</taxon>
        <taxon>Insecta</taxon>
        <taxon>Pterygota</taxon>
        <taxon>Neoptera</taxon>
        <taxon>Endopterygota</taxon>
        <taxon>Hymenoptera</taxon>
        <taxon>Apocrita</taxon>
        <taxon>Aculeata</taxon>
        <taxon>Formicoidea</taxon>
        <taxon>Formicidae</taxon>
        <taxon>Myrmicinae</taxon>
        <taxon>Cyphomyrmex</taxon>
    </lineage>
</organism>
<feature type="transmembrane region" description="Helical" evidence="1">
    <location>
        <begin position="122"/>
        <end position="145"/>
    </location>
</feature>
<dbReference type="Proteomes" id="UP000078542">
    <property type="component" value="Unassembled WGS sequence"/>
</dbReference>
<evidence type="ECO:0000256" key="1">
    <source>
        <dbReference type="SAM" id="Phobius"/>
    </source>
</evidence>
<gene>
    <name evidence="2" type="ORF">ALC62_01950</name>
</gene>
<feature type="transmembrane region" description="Helical" evidence="1">
    <location>
        <begin position="157"/>
        <end position="184"/>
    </location>
</feature>
<keyword evidence="3" id="KW-1185">Reference proteome</keyword>
<keyword evidence="1" id="KW-0472">Membrane</keyword>
<dbReference type="EMBL" id="KQ976919">
    <property type="protein sequence ID" value="KYN07078.1"/>
    <property type="molecule type" value="Genomic_DNA"/>
</dbReference>
<keyword evidence="1" id="KW-1133">Transmembrane helix</keyword>
<dbReference type="AlphaFoldDB" id="A0A151IP10"/>
<feature type="transmembrane region" description="Helical" evidence="1">
    <location>
        <begin position="33"/>
        <end position="52"/>
    </location>
</feature>
<keyword evidence="1" id="KW-0812">Transmembrane</keyword>
<evidence type="ECO:0008006" key="4">
    <source>
        <dbReference type="Google" id="ProtNLM"/>
    </source>
</evidence>
<name>A0A151IP10_9HYME</name>
<protein>
    <recommendedName>
        <fullName evidence="4">Gustatory receptor</fullName>
    </recommendedName>
</protein>
<evidence type="ECO:0000313" key="2">
    <source>
        <dbReference type="EMBL" id="KYN07078.1"/>
    </source>
</evidence>
<reference evidence="2 3" key="1">
    <citation type="submission" date="2016-03" db="EMBL/GenBank/DDBJ databases">
        <title>Cyphomyrmex costatus WGS genome.</title>
        <authorList>
            <person name="Nygaard S."/>
            <person name="Hu H."/>
            <person name="Boomsma J."/>
            <person name="Zhang G."/>
        </authorList>
    </citation>
    <scope>NUCLEOTIDE SEQUENCE [LARGE SCALE GENOMIC DNA]</scope>
    <source>
        <strain evidence="2">MS0001</strain>
        <tissue evidence="2">Whole body</tissue>
    </source>
</reference>
<proteinExistence type="predicted"/>
<evidence type="ECO:0000313" key="3">
    <source>
        <dbReference type="Proteomes" id="UP000078542"/>
    </source>
</evidence>
<feature type="transmembrane region" description="Helical" evidence="1">
    <location>
        <begin position="64"/>
        <end position="88"/>
    </location>
</feature>